<proteinExistence type="predicted"/>
<dbReference type="AlphaFoldDB" id="A0A4S8MLG0"/>
<keyword evidence="1" id="KW-1133">Transmembrane helix</keyword>
<keyword evidence="1" id="KW-0812">Transmembrane</keyword>
<keyword evidence="1" id="KW-0472">Membrane</keyword>
<sequence length="109" mass="12254">MMSVSFFPLVPILISVVFCASSSSLPFYVPLSVFFSFILSSYVPPAPLIILLLPHSLSRPTPASLPTISLSISRLYFYFLLSLPNLLVDLLLDLCQSLYTYFKQSSPWR</sequence>
<evidence type="ECO:0000313" key="2">
    <source>
        <dbReference type="EMBL" id="THV03698.1"/>
    </source>
</evidence>
<name>A0A4S8MLG0_DENBC</name>
<accession>A0A4S8MLG0</accession>
<evidence type="ECO:0000256" key="1">
    <source>
        <dbReference type="SAM" id="Phobius"/>
    </source>
</evidence>
<keyword evidence="3" id="KW-1185">Reference proteome</keyword>
<feature type="transmembrane region" description="Helical" evidence="1">
    <location>
        <begin position="29"/>
        <end position="54"/>
    </location>
</feature>
<gene>
    <name evidence="2" type="ORF">K435DRAFT_269962</name>
</gene>
<protein>
    <submittedName>
        <fullName evidence="2">Uncharacterized protein</fullName>
    </submittedName>
</protein>
<dbReference type="EMBL" id="ML179064">
    <property type="protein sequence ID" value="THV03698.1"/>
    <property type="molecule type" value="Genomic_DNA"/>
</dbReference>
<dbReference type="Proteomes" id="UP000297245">
    <property type="component" value="Unassembled WGS sequence"/>
</dbReference>
<organism evidence="2 3">
    <name type="scientific">Dendrothele bispora (strain CBS 962.96)</name>
    <dbReference type="NCBI Taxonomy" id="1314807"/>
    <lineage>
        <taxon>Eukaryota</taxon>
        <taxon>Fungi</taxon>
        <taxon>Dikarya</taxon>
        <taxon>Basidiomycota</taxon>
        <taxon>Agaricomycotina</taxon>
        <taxon>Agaricomycetes</taxon>
        <taxon>Agaricomycetidae</taxon>
        <taxon>Agaricales</taxon>
        <taxon>Agaricales incertae sedis</taxon>
        <taxon>Dendrothele</taxon>
    </lineage>
</organism>
<reference evidence="2 3" key="1">
    <citation type="journal article" date="2019" name="Nat. Ecol. Evol.">
        <title>Megaphylogeny resolves global patterns of mushroom evolution.</title>
        <authorList>
            <person name="Varga T."/>
            <person name="Krizsan K."/>
            <person name="Foldi C."/>
            <person name="Dima B."/>
            <person name="Sanchez-Garcia M."/>
            <person name="Sanchez-Ramirez S."/>
            <person name="Szollosi G.J."/>
            <person name="Szarkandi J.G."/>
            <person name="Papp V."/>
            <person name="Albert L."/>
            <person name="Andreopoulos W."/>
            <person name="Angelini C."/>
            <person name="Antonin V."/>
            <person name="Barry K.W."/>
            <person name="Bougher N.L."/>
            <person name="Buchanan P."/>
            <person name="Buyck B."/>
            <person name="Bense V."/>
            <person name="Catcheside P."/>
            <person name="Chovatia M."/>
            <person name="Cooper J."/>
            <person name="Damon W."/>
            <person name="Desjardin D."/>
            <person name="Finy P."/>
            <person name="Geml J."/>
            <person name="Haridas S."/>
            <person name="Hughes K."/>
            <person name="Justo A."/>
            <person name="Karasinski D."/>
            <person name="Kautmanova I."/>
            <person name="Kiss B."/>
            <person name="Kocsube S."/>
            <person name="Kotiranta H."/>
            <person name="LaButti K.M."/>
            <person name="Lechner B.E."/>
            <person name="Liimatainen K."/>
            <person name="Lipzen A."/>
            <person name="Lukacs Z."/>
            <person name="Mihaltcheva S."/>
            <person name="Morgado L.N."/>
            <person name="Niskanen T."/>
            <person name="Noordeloos M.E."/>
            <person name="Ohm R.A."/>
            <person name="Ortiz-Santana B."/>
            <person name="Ovrebo C."/>
            <person name="Racz N."/>
            <person name="Riley R."/>
            <person name="Savchenko A."/>
            <person name="Shiryaev A."/>
            <person name="Soop K."/>
            <person name="Spirin V."/>
            <person name="Szebenyi C."/>
            <person name="Tomsovsky M."/>
            <person name="Tulloss R.E."/>
            <person name="Uehling J."/>
            <person name="Grigoriev I.V."/>
            <person name="Vagvolgyi C."/>
            <person name="Papp T."/>
            <person name="Martin F.M."/>
            <person name="Miettinen O."/>
            <person name="Hibbett D.S."/>
            <person name="Nagy L.G."/>
        </authorList>
    </citation>
    <scope>NUCLEOTIDE SEQUENCE [LARGE SCALE GENOMIC DNA]</scope>
    <source>
        <strain evidence="2 3">CBS 962.96</strain>
    </source>
</reference>
<feature type="transmembrane region" description="Helical" evidence="1">
    <location>
        <begin position="75"/>
        <end position="99"/>
    </location>
</feature>
<evidence type="ECO:0000313" key="3">
    <source>
        <dbReference type="Proteomes" id="UP000297245"/>
    </source>
</evidence>